<feature type="region of interest" description="Disordered" evidence="1">
    <location>
        <begin position="1"/>
        <end position="28"/>
    </location>
</feature>
<organism evidence="3 4">
    <name type="scientific">Rhizoctonia solani</name>
    <dbReference type="NCBI Taxonomy" id="456999"/>
    <lineage>
        <taxon>Eukaryota</taxon>
        <taxon>Fungi</taxon>
        <taxon>Dikarya</taxon>
        <taxon>Basidiomycota</taxon>
        <taxon>Agaricomycotina</taxon>
        <taxon>Agaricomycetes</taxon>
        <taxon>Cantharellales</taxon>
        <taxon>Ceratobasidiaceae</taxon>
        <taxon>Rhizoctonia</taxon>
    </lineage>
</organism>
<protein>
    <recommendedName>
        <fullName evidence="2">F-box domain-containing protein</fullName>
    </recommendedName>
</protein>
<gene>
    <name evidence="3" type="ORF">RDB_LOCUS4790</name>
</gene>
<dbReference type="SUPFAM" id="SSF81383">
    <property type="entry name" value="F-box domain"/>
    <property type="match status" value="1"/>
</dbReference>
<feature type="compositionally biased region" description="Acidic residues" evidence="1">
    <location>
        <begin position="811"/>
        <end position="848"/>
    </location>
</feature>
<dbReference type="EMBL" id="CAJMWZ010000251">
    <property type="protein sequence ID" value="CAE6415079.1"/>
    <property type="molecule type" value="Genomic_DNA"/>
</dbReference>
<name>A0A8H2X276_9AGAM</name>
<dbReference type="PROSITE" id="PS50181">
    <property type="entry name" value="FBOX"/>
    <property type="match status" value="1"/>
</dbReference>
<feature type="domain" description="F-box" evidence="2">
    <location>
        <begin position="504"/>
        <end position="553"/>
    </location>
</feature>
<proteinExistence type="predicted"/>
<sequence>MPGDRLPRRGKARATPLEGRPRGRAKKITLDKQPVENVKPAPTEKAKTAYRSEVEQRLAKLGWTEQSMNFPAWSSLKSEWLALLEPKELKDLNGDKVWENIKQSVNSLRNRLQIEREKQKELRFDRLSRLLSALKKGNPPLVAFKLRRLGKTPCTEYPCPPPNYTELKNVSHEVAFPAIADVHQWPVIKSLLDADTTADELEQAFNARREDIDAMVIEWRDKLHARLLGFLPKLEGEIIRPTLVADDSDPFQGLSDDMKRLLRADSLFSVYDWNDGPHILNSPRNLPYTYKDILRMSARDVHGFSDLVKQVQLPMDRIGPYPTAQEVARELMQSIGRPNASYLELGCEVEGRSDFDEESSYEGEWICGRCIDTESKTWQEIVEHYVVERLKYRASRAEVAKRKITYHDLHGSTSSSNRLMIRFYSAQVAREVWSNKTDERDVQQCQICSKWPIDHDVQGPKKLMFKHLLEVLIYPLIRREPAAVPPRKLQRTQKQSTHRKRGRLADFMNLPTDVFTLIASYLLPLDILSLARSNKFFRGLLMTTSSRSIWLNAMKNVKGLPPCPSEMSEPEYVALLFTKVCSTCGTLSRNAVDEFLLIRLCAACKRNKLMKLHELPEELHELVHYSAKTLGVDFPDIHRYIGVAIRDQADAILDKYHELAEADDDEAFKAWVAKRKGRTARRRKWAGELTKFLNTLETQRVDEKKKLLETRRVQIKEKLLELGWEAGDLKFKPYSDGVQEWHELVEMPKQPRPLTDRVWKNLYIKLKPLLEINHVHGVSQPGLNVHYHVPTGLTSSGLQPKYGYDYGEPNQDNEEVEADNEPEEEVMVEYYEPEEFEEDDGGDGEGTDSEQMNF</sequence>
<dbReference type="CDD" id="cd09917">
    <property type="entry name" value="F-box_SF"/>
    <property type="match status" value="1"/>
</dbReference>
<evidence type="ECO:0000256" key="1">
    <source>
        <dbReference type="SAM" id="MobiDB-lite"/>
    </source>
</evidence>
<dbReference type="Proteomes" id="UP000663850">
    <property type="component" value="Unassembled WGS sequence"/>
</dbReference>
<reference evidence="3" key="1">
    <citation type="submission" date="2021-01" db="EMBL/GenBank/DDBJ databases">
        <authorList>
            <person name="Kaushik A."/>
        </authorList>
    </citation>
    <scope>NUCLEOTIDE SEQUENCE</scope>
    <source>
        <strain evidence="3">Type strain: AG8-Rh-89/</strain>
    </source>
</reference>
<comment type="caution">
    <text evidence="3">The sequence shown here is derived from an EMBL/GenBank/DDBJ whole genome shotgun (WGS) entry which is preliminary data.</text>
</comment>
<evidence type="ECO:0000313" key="4">
    <source>
        <dbReference type="Proteomes" id="UP000663850"/>
    </source>
</evidence>
<accession>A0A8H2X276</accession>
<evidence type="ECO:0000313" key="3">
    <source>
        <dbReference type="EMBL" id="CAE6415079.1"/>
    </source>
</evidence>
<dbReference type="AlphaFoldDB" id="A0A8H2X276"/>
<dbReference type="InterPro" id="IPR036047">
    <property type="entry name" value="F-box-like_dom_sf"/>
</dbReference>
<evidence type="ECO:0000259" key="2">
    <source>
        <dbReference type="PROSITE" id="PS50181"/>
    </source>
</evidence>
<dbReference type="InterPro" id="IPR001810">
    <property type="entry name" value="F-box_dom"/>
</dbReference>
<feature type="region of interest" description="Disordered" evidence="1">
    <location>
        <begin position="799"/>
        <end position="854"/>
    </location>
</feature>